<dbReference type="Pfam" id="PF14094">
    <property type="entry name" value="DUF4272"/>
    <property type="match status" value="1"/>
</dbReference>
<dbReference type="AlphaFoldDB" id="A0A518G9H7"/>
<gene>
    <name evidence="1" type="ORF">Q31a_35640</name>
</gene>
<dbReference type="Proteomes" id="UP000318017">
    <property type="component" value="Chromosome"/>
</dbReference>
<name>A0A518G9H7_9BACT</name>
<dbReference type="InterPro" id="IPR025368">
    <property type="entry name" value="DUF4272"/>
</dbReference>
<organism evidence="1 2">
    <name type="scientific">Aureliella helgolandensis</name>
    <dbReference type="NCBI Taxonomy" id="2527968"/>
    <lineage>
        <taxon>Bacteria</taxon>
        <taxon>Pseudomonadati</taxon>
        <taxon>Planctomycetota</taxon>
        <taxon>Planctomycetia</taxon>
        <taxon>Pirellulales</taxon>
        <taxon>Pirellulaceae</taxon>
        <taxon>Aureliella</taxon>
    </lineage>
</organism>
<reference evidence="1 2" key="1">
    <citation type="submission" date="2019-02" db="EMBL/GenBank/DDBJ databases">
        <title>Deep-cultivation of Planctomycetes and their phenomic and genomic characterization uncovers novel biology.</title>
        <authorList>
            <person name="Wiegand S."/>
            <person name="Jogler M."/>
            <person name="Boedeker C."/>
            <person name="Pinto D."/>
            <person name="Vollmers J."/>
            <person name="Rivas-Marin E."/>
            <person name="Kohn T."/>
            <person name="Peeters S.H."/>
            <person name="Heuer A."/>
            <person name="Rast P."/>
            <person name="Oberbeckmann S."/>
            <person name="Bunk B."/>
            <person name="Jeske O."/>
            <person name="Meyerdierks A."/>
            <person name="Storesund J.E."/>
            <person name="Kallscheuer N."/>
            <person name="Luecker S."/>
            <person name="Lage O.M."/>
            <person name="Pohl T."/>
            <person name="Merkel B.J."/>
            <person name="Hornburger P."/>
            <person name="Mueller R.-W."/>
            <person name="Bruemmer F."/>
            <person name="Labrenz M."/>
            <person name="Spormann A.M."/>
            <person name="Op den Camp H."/>
            <person name="Overmann J."/>
            <person name="Amann R."/>
            <person name="Jetten M.S.M."/>
            <person name="Mascher T."/>
            <person name="Medema M.H."/>
            <person name="Devos D.P."/>
            <person name="Kaster A.-K."/>
            <person name="Ovreas L."/>
            <person name="Rohde M."/>
            <person name="Galperin M.Y."/>
            <person name="Jogler C."/>
        </authorList>
    </citation>
    <scope>NUCLEOTIDE SEQUENCE [LARGE SCALE GENOMIC DNA]</scope>
    <source>
        <strain evidence="1 2">Q31a</strain>
    </source>
</reference>
<dbReference type="KEGG" id="ahel:Q31a_35640"/>
<evidence type="ECO:0000313" key="2">
    <source>
        <dbReference type="Proteomes" id="UP000318017"/>
    </source>
</evidence>
<dbReference type="RefSeq" id="WP_197355326.1">
    <property type="nucleotide sequence ID" value="NZ_CP036298.1"/>
</dbReference>
<proteinExistence type="predicted"/>
<evidence type="ECO:0000313" key="1">
    <source>
        <dbReference type="EMBL" id="QDV25241.1"/>
    </source>
</evidence>
<sequence length="127" mass="13781">MITTKQWAASHGIGVDDSLPPVADYNEPVPRTSQEAAVRTVILHAIAATGYGVAPKPIVEWLIDQSIWQHASPAEQKLLEATAPTDEELSEARSRQEAQWALLWTTGVPVHGCLRLKHAPEATIEAA</sequence>
<dbReference type="EMBL" id="CP036298">
    <property type="protein sequence ID" value="QDV25241.1"/>
    <property type="molecule type" value="Genomic_DNA"/>
</dbReference>
<accession>A0A518G9H7</accession>
<keyword evidence="2" id="KW-1185">Reference proteome</keyword>
<protein>
    <submittedName>
        <fullName evidence="1">Uncharacterized protein</fullName>
    </submittedName>
</protein>